<dbReference type="SUPFAM" id="SSF81383">
    <property type="entry name" value="F-box domain"/>
    <property type="match status" value="1"/>
</dbReference>
<dbReference type="InterPro" id="IPR006566">
    <property type="entry name" value="FBD"/>
</dbReference>
<proteinExistence type="predicted"/>
<dbReference type="EMBL" id="GEVI01026052">
    <property type="protein sequence ID" value="JAU06268.1"/>
    <property type="molecule type" value="Transcribed_RNA"/>
</dbReference>
<reference evidence="2" key="1">
    <citation type="submission" date="2016-07" db="EMBL/GenBank/DDBJ databases">
        <title>De novo transcriptome assembly of four accessions of the metal hyperaccumulator plant Noccaea caerulescens.</title>
        <authorList>
            <person name="Blande D."/>
            <person name="Halimaa P."/>
            <person name="Tervahauta A.I."/>
            <person name="Aarts M.G."/>
            <person name="Karenlampi S.O."/>
        </authorList>
    </citation>
    <scope>NUCLEOTIDE SEQUENCE</scope>
</reference>
<dbReference type="AlphaFoldDB" id="A0A1J3CPR2"/>
<evidence type="ECO:0000313" key="2">
    <source>
        <dbReference type="EMBL" id="JAU06268.1"/>
    </source>
</evidence>
<dbReference type="Pfam" id="PF24758">
    <property type="entry name" value="LRR_At5g56370"/>
    <property type="match status" value="1"/>
</dbReference>
<organism evidence="2">
    <name type="scientific">Noccaea caerulescens</name>
    <name type="common">Alpine penny-cress</name>
    <name type="synonym">Thlaspi caerulescens</name>
    <dbReference type="NCBI Taxonomy" id="107243"/>
    <lineage>
        <taxon>Eukaryota</taxon>
        <taxon>Viridiplantae</taxon>
        <taxon>Streptophyta</taxon>
        <taxon>Embryophyta</taxon>
        <taxon>Tracheophyta</taxon>
        <taxon>Spermatophyta</taxon>
        <taxon>Magnoliopsida</taxon>
        <taxon>eudicotyledons</taxon>
        <taxon>Gunneridae</taxon>
        <taxon>Pentapetalae</taxon>
        <taxon>rosids</taxon>
        <taxon>malvids</taxon>
        <taxon>Brassicales</taxon>
        <taxon>Brassicaceae</taxon>
        <taxon>Coluteocarpeae</taxon>
        <taxon>Noccaea</taxon>
    </lineage>
</organism>
<feature type="domain" description="F-box" evidence="1">
    <location>
        <begin position="1"/>
        <end position="49"/>
    </location>
</feature>
<protein>
    <submittedName>
        <fullName evidence="2">Putative FBD-associated F-box protein</fullName>
    </submittedName>
</protein>
<evidence type="ECO:0000259" key="1">
    <source>
        <dbReference type="PROSITE" id="PS50181"/>
    </source>
</evidence>
<dbReference type="Pfam" id="PF08387">
    <property type="entry name" value="FBD"/>
    <property type="match status" value="1"/>
</dbReference>
<dbReference type="InterPro" id="IPR001810">
    <property type="entry name" value="F-box_dom"/>
</dbReference>
<dbReference type="Gene3D" id="1.20.1280.50">
    <property type="match status" value="1"/>
</dbReference>
<sequence length="423" mass="47751">MDWISELPEALLLRILSSVPAKDVVATMVLSKRWQFLWTRVPRLVYDDSYDDDIEFVKFSRFVDRSLVFHEAPVFETLHFKLCKRACASDDVRVWIKAAENRGVRELIIHIDKSSCKNPAILPRNLYNGCRVLVTLKLNNAVFVDASSSPVSFPSLKTLSLVSVKYPGDEFVKSLLSNCPVLEDLHVRRCDNDNVTIFTIKVPFLKRISLDQKSDGNKDGAHGLVIDAPSLEIFHIVDYINAFCVIEKEMANIVEADIDTTNSHPGKILSSIVSVKRLNLCLGISKEAYPVGTVFHSLVHITLCTCETAWLNLLMCLLGDSPKLKSLKLRQRHIIEDHNLRPCWTEPSSVPECLLSSLETFTWEDYEGTQEEKEVAAFILRSASCLKKVTISSTATDSDKKLEMIKELSLSSRRSPTCQLTFD</sequence>
<accession>A0A1J3CPR2</accession>
<dbReference type="InterPro" id="IPR053781">
    <property type="entry name" value="F-box_AtFBL13-like"/>
</dbReference>
<dbReference type="InterPro" id="IPR055411">
    <property type="entry name" value="LRR_FXL15/At3g58940/PEG3-like"/>
</dbReference>
<dbReference type="PANTHER" id="PTHR31900:SF34">
    <property type="entry name" value="EMB|CAB62440.1-RELATED"/>
    <property type="match status" value="1"/>
</dbReference>
<dbReference type="SUPFAM" id="SSF52047">
    <property type="entry name" value="RNI-like"/>
    <property type="match status" value="1"/>
</dbReference>
<dbReference type="Gene3D" id="3.80.10.10">
    <property type="entry name" value="Ribonuclease Inhibitor"/>
    <property type="match status" value="1"/>
</dbReference>
<dbReference type="Pfam" id="PF00646">
    <property type="entry name" value="F-box"/>
    <property type="match status" value="1"/>
</dbReference>
<dbReference type="PANTHER" id="PTHR31900">
    <property type="entry name" value="F-BOX/RNI SUPERFAMILY PROTEIN-RELATED"/>
    <property type="match status" value="1"/>
</dbReference>
<gene>
    <name evidence="2" type="ORF">GA_TR8868_c0_g1_i1_g.28283</name>
</gene>
<dbReference type="SMART" id="SM00579">
    <property type="entry name" value="FBD"/>
    <property type="match status" value="1"/>
</dbReference>
<dbReference type="InterPro" id="IPR032675">
    <property type="entry name" value="LRR_dom_sf"/>
</dbReference>
<dbReference type="InterPro" id="IPR036047">
    <property type="entry name" value="F-box-like_dom_sf"/>
</dbReference>
<dbReference type="InterPro" id="IPR050232">
    <property type="entry name" value="FBL13/AtMIF1-like"/>
</dbReference>
<name>A0A1J3CPR2_NOCCA</name>
<dbReference type="PROSITE" id="PS50181">
    <property type="entry name" value="FBOX"/>
    <property type="match status" value="1"/>
</dbReference>
<dbReference type="CDD" id="cd22160">
    <property type="entry name" value="F-box_AtFBL13-like"/>
    <property type="match status" value="1"/>
</dbReference>